<dbReference type="AlphaFoldDB" id="A0A975G2V3"/>
<dbReference type="PANTHER" id="PTHR46268">
    <property type="entry name" value="STRESS RESPONSE PROTEIN NHAX"/>
    <property type="match status" value="1"/>
</dbReference>
<evidence type="ECO:0000256" key="1">
    <source>
        <dbReference type="ARBA" id="ARBA00008791"/>
    </source>
</evidence>
<evidence type="ECO:0000313" key="5">
    <source>
        <dbReference type="Proteomes" id="UP000676409"/>
    </source>
</evidence>
<dbReference type="InterPro" id="IPR014729">
    <property type="entry name" value="Rossmann-like_a/b/a_fold"/>
</dbReference>
<organism evidence="4 5">
    <name type="scientific">Phenylobacterium montanum</name>
    <dbReference type="NCBI Taxonomy" id="2823693"/>
    <lineage>
        <taxon>Bacteria</taxon>
        <taxon>Pseudomonadati</taxon>
        <taxon>Pseudomonadota</taxon>
        <taxon>Alphaproteobacteria</taxon>
        <taxon>Caulobacterales</taxon>
        <taxon>Caulobacteraceae</taxon>
        <taxon>Phenylobacterium</taxon>
    </lineage>
</organism>
<dbReference type="KEGG" id="caul:KCG34_06580"/>
<reference evidence="4" key="1">
    <citation type="submission" date="2021-04" db="EMBL/GenBank/DDBJ databases">
        <title>The complete genome sequence of Caulobacter sp. S6.</title>
        <authorList>
            <person name="Tang Y."/>
            <person name="Ouyang W."/>
            <person name="Liu Q."/>
            <person name="Huang B."/>
            <person name="Guo Z."/>
            <person name="Lei P."/>
        </authorList>
    </citation>
    <scope>NUCLEOTIDE SEQUENCE</scope>
    <source>
        <strain evidence="4">S6</strain>
    </source>
</reference>
<proteinExistence type="inferred from homology"/>
<gene>
    <name evidence="4" type="ORF">KCG34_06580</name>
</gene>
<dbReference type="Proteomes" id="UP000676409">
    <property type="component" value="Chromosome"/>
</dbReference>
<protein>
    <recommendedName>
        <fullName evidence="2">Universal stress protein</fullName>
    </recommendedName>
</protein>
<dbReference type="InterPro" id="IPR006015">
    <property type="entry name" value="Universal_stress_UspA"/>
</dbReference>
<sequence length="146" mass="15340">MFKHIMIAVDGGDPAVRAAETGMALARSLGAEVALFHAFEPHALEVQAGVPINDLTVEAEREAASLFETLLPTSAEAGQISRFTEIGAAAPSIIAAARRWDADLIVIGSHGRDGVMRAVLGSVAETVMRQAHCPVLVVKAREEASN</sequence>
<dbReference type="PIRSF" id="PIRSF006276">
    <property type="entry name" value="UspA"/>
    <property type="match status" value="1"/>
</dbReference>
<name>A0A975G2V3_9CAUL</name>
<dbReference type="GO" id="GO:0005737">
    <property type="term" value="C:cytoplasm"/>
    <property type="evidence" value="ECO:0007669"/>
    <property type="project" value="UniProtKB-SubCell"/>
</dbReference>
<feature type="domain" description="UspA" evidence="3">
    <location>
        <begin position="1"/>
        <end position="139"/>
    </location>
</feature>
<dbReference type="SUPFAM" id="SSF52402">
    <property type="entry name" value="Adenine nucleotide alpha hydrolases-like"/>
    <property type="match status" value="1"/>
</dbReference>
<dbReference type="Gene3D" id="3.40.50.620">
    <property type="entry name" value="HUPs"/>
    <property type="match status" value="1"/>
</dbReference>
<dbReference type="PRINTS" id="PR01438">
    <property type="entry name" value="UNVRSLSTRESS"/>
</dbReference>
<dbReference type="Pfam" id="PF00582">
    <property type="entry name" value="Usp"/>
    <property type="match status" value="1"/>
</dbReference>
<comment type="similarity">
    <text evidence="1 2">Belongs to the universal stress protein A family.</text>
</comment>
<evidence type="ECO:0000256" key="2">
    <source>
        <dbReference type="PIRNR" id="PIRNR006276"/>
    </source>
</evidence>
<evidence type="ECO:0000313" key="4">
    <source>
        <dbReference type="EMBL" id="QUD89542.1"/>
    </source>
</evidence>
<dbReference type="EMBL" id="CP073078">
    <property type="protein sequence ID" value="QUD89542.1"/>
    <property type="molecule type" value="Genomic_DNA"/>
</dbReference>
<dbReference type="InterPro" id="IPR006016">
    <property type="entry name" value="UspA"/>
</dbReference>
<dbReference type="RefSeq" id="WP_211939594.1">
    <property type="nucleotide sequence ID" value="NZ_CP073078.1"/>
</dbReference>
<dbReference type="CDD" id="cd00293">
    <property type="entry name" value="USP-like"/>
    <property type="match status" value="1"/>
</dbReference>
<comment type="subcellular location">
    <subcellularLocation>
        <location evidence="2">Cytoplasm</location>
    </subcellularLocation>
</comment>
<accession>A0A975G2V3</accession>
<dbReference type="PANTHER" id="PTHR46268:SF6">
    <property type="entry name" value="UNIVERSAL STRESS PROTEIN UP12"/>
    <property type="match status" value="1"/>
</dbReference>
<evidence type="ECO:0000259" key="3">
    <source>
        <dbReference type="Pfam" id="PF00582"/>
    </source>
</evidence>
<keyword evidence="5" id="KW-1185">Reference proteome</keyword>
<keyword evidence="2" id="KW-0963">Cytoplasm</keyword>